<keyword evidence="2" id="KW-1185">Reference proteome</keyword>
<reference evidence="1" key="1">
    <citation type="journal article" date="2019" name="Viruses">
        <title>A Nymphalid-Infecting Group I Alphabaculovirus Isolated from the Major Passion Fruit Caterpillar Pest Dione juno juno (Lepidoptera: Nymphalidae).</title>
        <authorList>
            <person name="Ribeiro B.M."/>
            <person name="Dos Santos E.R."/>
            <person name="Trentin L.B."/>
            <person name="da Silva L.A."/>
            <person name="de Melo F.L."/>
            <person name="Kitajima E.W."/>
            <person name="Ardisson-Araujo D.M.P."/>
        </authorList>
    </citation>
    <scope>NUCLEOTIDE SEQUENCE</scope>
    <source>
        <strain evidence="1">Araguari-MG</strain>
    </source>
</reference>
<organism evidence="1 2">
    <name type="scientific">Dione juno nucleopolyhedrovirus</name>
    <dbReference type="NCBI Taxonomy" id="2594175"/>
    <lineage>
        <taxon>Viruses</taxon>
        <taxon>Viruses incertae sedis</taxon>
        <taxon>Naldaviricetes</taxon>
        <taxon>Lefavirales</taxon>
        <taxon>Baculoviridae</taxon>
        <taxon>Alphabaculovirus</taxon>
        <taxon>Alphabaculovirus dijunonis</taxon>
    </lineage>
</organism>
<dbReference type="EMBL" id="MK558262">
    <property type="protein sequence ID" value="QDL56945.1"/>
    <property type="molecule type" value="Genomic_DNA"/>
</dbReference>
<evidence type="ECO:0000313" key="2">
    <source>
        <dbReference type="Proteomes" id="UP000831804"/>
    </source>
</evidence>
<protein>
    <recommendedName>
        <fullName evidence="3">P22.2</fullName>
    </recommendedName>
</protein>
<evidence type="ECO:0000313" key="1">
    <source>
        <dbReference type="EMBL" id="QDL56945.1"/>
    </source>
</evidence>
<proteinExistence type="predicted"/>
<gene>
    <name evidence="1" type="primary">p22.2</name>
    <name evidence="1" type="ORF">DijuNPV-ORF-29</name>
</gene>
<accession>A0AAE6H334</accession>
<dbReference type="GeneID" id="80538198"/>
<dbReference type="Proteomes" id="UP000831804">
    <property type="component" value="Segment"/>
</dbReference>
<dbReference type="KEGG" id="vg:80538198"/>
<sequence>MKAPAITVYYDGRKQDFVRMACDRSDGVVRMQLTYDKQAGSDHVLKVNVKTGRRTLTVFRFGEKTFRLIGHSPTFDGFYDDSSRRTKQFRLGDFNVVKQLVQHDQQQLNKLANQIPELSIVIKEWVDETTPRWATDGCTKGRVVYDGGYDEIDGGETDGSTVVRDKLSDDTSRPVGYETNVLNENKYMDVEGKEGPVIAEIKIKFVSKQFINIV</sequence>
<name>A0AAE6H334_9ABAC</name>
<evidence type="ECO:0008006" key="3">
    <source>
        <dbReference type="Google" id="ProtNLM"/>
    </source>
</evidence>
<dbReference type="RefSeq" id="YP_010799781.1">
    <property type="nucleotide sequence ID" value="NC_076692.1"/>
</dbReference>